<dbReference type="GO" id="GO:0050211">
    <property type="term" value="F:procollagen galactosyltransferase activity"/>
    <property type="evidence" value="ECO:0007669"/>
    <property type="project" value="TreeGrafter"/>
</dbReference>
<dbReference type="Gene3D" id="3.90.550.10">
    <property type="entry name" value="Spore Coat Polysaccharide Biosynthesis Protein SpsA, Chain A"/>
    <property type="match status" value="1"/>
</dbReference>
<evidence type="ECO:0000313" key="5">
    <source>
        <dbReference type="Proteomes" id="UP000661691"/>
    </source>
</evidence>
<dbReference type="InterPro" id="IPR029044">
    <property type="entry name" value="Nucleotide-diphossugar_trans"/>
</dbReference>
<dbReference type="InterPro" id="IPR050757">
    <property type="entry name" value="Collagen_mod_GT25"/>
</dbReference>
<evidence type="ECO:0000256" key="2">
    <source>
        <dbReference type="ARBA" id="ARBA00022676"/>
    </source>
</evidence>
<proteinExistence type="inferred from homology"/>
<organism evidence="4 5">
    <name type="scientific">Polycladospora coralii</name>
    <dbReference type="NCBI Taxonomy" id="2771432"/>
    <lineage>
        <taxon>Bacteria</taxon>
        <taxon>Bacillati</taxon>
        <taxon>Bacillota</taxon>
        <taxon>Bacilli</taxon>
        <taxon>Bacillales</taxon>
        <taxon>Thermoactinomycetaceae</taxon>
        <taxon>Polycladospora</taxon>
    </lineage>
</organism>
<dbReference type="Proteomes" id="UP000661691">
    <property type="component" value="Unassembled WGS sequence"/>
</dbReference>
<sequence length="255" mass="30127">MNEKVTIAILAKDKEHILPYYLRCIEEQTYPSEQINLYIRTNNNTDHTAHALENWIESVQGRYGEIYFNASDVAEPIEKFAPHEWNGLRFKILGGIRQDSIKWALQRDSHYFVVDCDNFVAPETLEKLYQTGKPVIAPFLINADQPNLLYSNFHAATDERGYFKENELYYQLFYQKIKGTYEVDVVHCTYFIRNDILEYVQYLDGSGRHEYVIFSDGLRKQNIPQYLDNRKLYGKITFANHEGEFNRNNFSEFIK</sequence>
<comment type="caution">
    <text evidence="4">The sequence shown here is derived from an EMBL/GenBank/DDBJ whole genome shotgun (WGS) entry which is preliminary data.</text>
</comment>
<gene>
    <name evidence="4" type="ORF">IC620_04145</name>
</gene>
<dbReference type="PANTHER" id="PTHR10730:SF53">
    <property type="entry name" value="GLYCOSYLTRANSFERASE 25 FAMILY MEMBER"/>
    <property type="match status" value="1"/>
</dbReference>
<dbReference type="Pfam" id="PF03452">
    <property type="entry name" value="Anp1"/>
    <property type="match status" value="1"/>
</dbReference>
<dbReference type="SUPFAM" id="SSF53448">
    <property type="entry name" value="Nucleotide-diphospho-sugar transferases"/>
    <property type="match status" value="1"/>
</dbReference>
<comment type="similarity">
    <text evidence="1">Belongs to the glycosyltransferase 25 family.</text>
</comment>
<keyword evidence="3" id="KW-0808">Transferase</keyword>
<accession>A0A926N629</accession>
<reference evidence="4" key="1">
    <citation type="submission" date="2020-09" db="EMBL/GenBank/DDBJ databases">
        <title>A novel bacterium of genus Hazenella, isolated from South China Sea.</title>
        <authorList>
            <person name="Huang H."/>
            <person name="Mo K."/>
            <person name="Hu Y."/>
        </authorList>
    </citation>
    <scope>NUCLEOTIDE SEQUENCE</scope>
    <source>
        <strain evidence="4">IB182357</strain>
    </source>
</reference>
<keyword evidence="2" id="KW-0328">Glycosyltransferase</keyword>
<evidence type="ECO:0000313" key="4">
    <source>
        <dbReference type="EMBL" id="MBD1371546.1"/>
    </source>
</evidence>
<evidence type="ECO:0000256" key="3">
    <source>
        <dbReference type="ARBA" id="ARBA00022679"/>
    </source>
</evidence>
<name>A0A926N629_9BACL</name>
<evidence type="ECO:0000256" key="1">
    <source>
        <dbReference type="ARBA" id="ARBA00006721"/>
    </source>
</evidence>
<protein>
    <submittedName>
        <fullName evidence="4">Glycosyltransferase family 2 protein</fullName>
    </submittedName>
</protein>
<dbReference type="PANTHER" id="PTHR10730">
    <property type="entry name" value="PROCOLLAGEN-LYSINE,2-OXOGLUTARATE 5-DIOXYGENASE/GLYCOSYLTRANSFERASE 25 FAMILY MEMBER"/>
    <property type="match status" value="1"/>
</dbReference>
<dbReference type="AlphaFoldDB" id="A0A926N629"/>
<dbReference type="EMBL" id="JACXAH010000005">
    <property type="protein sequence ID" value="MBD1371546.1"/>
    <property type="molecule type" value="Genomic_DNA"/>
</dbReference>
<keyword evidence="5" id="KW-1185">Reference proteome</keyword>